<dbReference type="AlphaFoldDB" id="A0ABD0TWZ9"/>
<evidence type="ECO:0000313" key="2">
    <source>
        <dbReference type="EMBL" id="KAL0904107.1"/>
    </source>
</evidence>
<evidence type="ECO:0000256" key="1">
    <source>
        <dbReference type="SAM" id="SignalP"/>
    </source>
</evidence>
<feature type="chain" id="PRO_5044867897" evidence="1">
    <location>
        <begin position="32"/>
        <end position="85"/>
    </location>
</feature>
<dbReference type="EMBL" id="JANQDX010000019">
    <property type="protein sequence ID" value="KAL0904107.1"/>
    <property type="molecule type" value="Genomic_DNA"/>
</dbReference>
<reference evidence="2 3" key="1">
    <citation type="journal article" date="2024" name="Plant Biotechnol. J.">
        <title>Dendrobium thyrsiflorum genome and its molecular insights into genes involved in important horticultural traits.</title>
        <authorList>
            <person name="Chen B."/>
            <person name="Wang J.Y."/>
            <person name="Zheng P.J."/>
            <person name="Li K.L."/>
            <person name="Liang Y.M."/>
            <person name="Chen X.F."/>
            <person name="Zhang C."/>
            <person name="Zhao X."/>
            <person name="He X."/>
            <person name="Zhang G.Q."/>
            <person name="Liu Z.J."/>
            <person name="Xu Q."/>
        </authorList>
    </citation>
    <scope>NUCLEOTIDE SEQUENCE [LARGE SCALE GENOMIC DNA]</scope>
    <source>
        <strain evidence="2">GZMU011</strain>
    </source>
</reference>
<name>A0ABD0TWZ9_DENTH</name>
<organism evidence="2 3">
    <name type="scientific">Dendrobium thyrsiflorum</name>
    <name type="common">Pinecone-like raceme dendrobium</name>
    <name type="synonym">Orchid</name>
    <dbReference type="NCBI Taxonomy" id="117978"/>
    <lineage>
        <taxon>Eukaryota</taxon>
        <taxon>Viridiplantae</taxon>
        <taxon>Streptophyta</taxon>
        <taxon>Embryophyta</taxon>
        <taxon>Tracheophyta</taxon>
        <taxon>Spermatophyta</taxon>
        <taxon>Magnoliopsida</taxon>
        <taxon>Liliopsida</taxon>
        <taxon>Asparagales</taxon>
        <taxon>Orchidaceae</taxon>
        <taxon>Epidendroideae</taxon>
        <taxon>Malaxideae</taxon>
        <taxon>Dendrobiinae</taxon>
        <taxon>Dendrobium</taxon>
    </lineage>
</organism>
<accession>A0ABD0TWZ9</accession>
<comment type="caution">
    <text evidence="2">The sequence shown here is derived from an EMBL/GenBank/DDBJ whole genome shotgun (WGS) entry which is preliminary data.</text>
</comment>
<evidence type="ECO:0000313" key="3">
    <source>
        <dbReference type="Proteomes" id="UP001552299"/>
    </source>
</evidence>
<protein>
    <submittedName>
        <fullName evidence="2">Uncharacterized protein</fullName>
    </submittedName>
</protein>
<gene>
    <name evidence="2" type="ORF">M5K25_026181</name>
</gene>
<sequence>MLIKAMKITMQRLRFFVILSLFLFSQTPSGAADLPKDNATEPSDAMSNIYTRKVLVEISLDYQGAEANNKHDSLRGKPGIGFRSP</sequence>
<dbReference type="Proteomes" id="UP001552299">
    <property type="component" value="Unassembled WGS sequence"/>
</dbReference>
<keyword evidence="3" id="KW-1185">Reference proteome</keyword>
<feature type="signal peptide" evidence="1">
    <location>
        <begin position="1"/>
        <end position="31"/>
    </location>
</feature>
<keyword evidence="1" id="KW-0732">Signal</keyword>
<proteinExistence type="predicted"/>